<dbReference type="PANTHER" id="PTHR42850">
    <property type="entry name" value="METALLOPHOSPHOESTERASE"/>
    <property type="match status" value="1"/>
</dbReference>
<dbReference type="SUPFAM" id="SSF56300">
    <property type="entry name" value="Metallo-dependent phosphatases"/>
    <property type="match status" value="1"/>
</dbReference>
<proteinExistence type="predicted"/>
<comment type="caution">
    <text evidence="2">The sequence shown here is derived from an EMBL/GenBank/DDBJ whole genome shotgun (WGS) entry which is preliminary data.</text>
</comment>
<accession>A0ABP9V8J8</accession>
<dbReference type="InterPro" id="IPR050126">
    <property type="entry name" value="Ap4A_hydrolase"/>
</dbReference>
<dbReference type="Proteomes" id="UP001458946">
    <property type="component" value="Unassembled WGS sequence"/>
</dbReference>
<gene>
    <name evidence="2" type="primary">apaH_4</name>
    <name evidence="2" type="ORF">Dxin01_01333</name>
</gene>
<dbReference type="InterPro" id="IPR004843">
    <property type="entry name" value="Calcineurin-like_PHP"/>
</dbReference>
<dbReference type="InterPro" id="IPR029052">
    <property type="entry name" value="Metallo-depent_PP-like"/>
</dbReference>
<protein>
    <submittedName>
        <fullName evidence="2">Bis(5'-nucleosyl)-tetraphosphatase, symmetrical</fullName>
    </submittedName>
</protein>
<feature type="domain" description="Calcineurin-like phosphoesterase" evidence="1">
    <location>
        <begin position="43"/>
        <end position="207"/>
    </location>
</feature>
<organism evidence="2 3">
    <name type="scientific">Deinococcus xinjiangensis</name>
    <dbReference type="NCBI Taxonomy" id="457454"/>
    <lineage>
        <taxon>Bacteria</taxon>
        <taxon>Thermotogati</taxon>
        <taxon>Deinococcota</taxon>
        <taxon>Deinococci</taxon>
        <taxon>Deinococcales</taxon>
        <taxon>Deinococcaceae</taxon>
        <taxon>Deinococcus</taxon>
    </lineage>
</organism>
<dbReference type="Gene3D" id="3.60.21.10">
    <property type="match status" value="1"/>
</dbReference>
<evidence type="ECO:0000259" key="1">
    <source>
        <dbReference type="Pfam" id="PF00149"/>
    </source>
</evidence>
<keyword evidence="3" id="KW-1185">Reference proteome</keyword>
<evidence type="ECO:0000313" key="3">
    <source>
        <dbReference type="Proteomes" id="UP001458946"/>
    </source>
</evidence>
<evidence type="ECO:0000313" key="2">
    <source>
        <dbReference type="EMBL" id="GAA5501597.1"/>
    </source>
</evidence>
<sequence>MSHPRFSDLPLPTHHSPLTRSFPTFHDLRSTGPFPRTTLLPVRVAVIADIHGNADALRAVLADVQAQGAEALIVNGDVVNRGPDSVEVLQTLLERPDTRFTLGNHDDLLRLWQLRSEQLPAEWFTDPFWGATEWSMAQLDRAGLLHLPADWPMTLRLQQAGLPDVLLAHGSPDHYRESLSERTAPQRVAEIAAAHGAGVLVASHIHRQADADFAGVRVLNTGAVGSPADGDPRAQYLLLTATPQGWQPELRRVPYDRSGVLKRFQTSGLLDTGLSAEIFRDEVQTARSLYTPYWTWTEETGRPRNAETWQQFGRLLATS</sequence>
<name>A0ABP9V8J8_9DEIO</name>
<dbReference type="PANTHER" id="PTHR42850:SF2">
    <property type="entry name" value="BLL5683 PROTEIN"/>
    <property type="match status" value="1"/>
</dbReference>
<dbReference type="Pfam" id="PF00149">
    <property type="entry name" value="Metallophos"/>
    <property type="match status" value="1"/>
</dbReference>
<reference evidence="2 3" key="1">
    <citation type="submission" date="2024-02" db="EMBL/GenBank/DDBJ databases">
        <title>Deinococcus xinjiangensis NBRC 107630.</title>
        <authorList>
            <person name="Ichikawa N."/>
            <person name="Katano-Makiyama Y."/>
            <person name="Hidaka K."/>
        </authorList>
    </citation>
    <scope>NUCLEOTIDE SEQUENCE [LARGE SCALE GENOMIC DNA]</scope>
    <source>
        <strain evidence="2 3">NBRC 107630</strain>
    </source>
</reference>
<dbReference type="EMBL" id="BAABRN010000011">
    <property type="protein sequence ID" value="GAA5501597.1"/>
    <property type="molecule type" value="Genomic_DNA"/>
</dbReference>